<accession>A0A8E0RNT2</accession>
<comment type="caution">
    <text evidence="1">The sequence shown here is derived from an EMBL/GenBank/DDBJ whole genome shotgun (WGS) entry which is preliminary data.</text>
</comment>
<dbReference type="InterPro" id="IPR039193">
    <property type="entry name" value="Ribosomal_uS17m_metazoa"/>
</dbReference>
<name>A0A8E0RNT2_9TREM</name>
<dbReference type="PANTHER" id="PTHR24088">
    <property type="entry name" value="28S RIBOSOMAL PROTEIN S17, MITOCHONDRIAL"/>
    <property type="match status" value="1"/>
</dbReference>
<dbReference type="GO" id="GO:0005763">
    <property type="term" value="C:mitochondrial small ribosomal subunit"/>
    <property type="evidence" value="ECO:0007669"/>
    <property type="project" value="InterPro"/>
</dbReference>
<dbReference type="GO" id="GO:0003735">
    <property type="term" value="F:structural constituent of ribosome"/>
    <property type="evidence" value="ECO:0007669"/>
    <property type="project" value="InterPro"/>
</dbReference>
<dbReference type="Gene3D" id="2.40.50.140">
    <property type="entry name" value="Nucleic acid-binding proteins"/>
    <property type="match status" value="1"/>
</dbReference>
<dbReference type="Proteomes" id="UP000728185">
    <property type="component" value="Unassembled WGS sequence"/>
</dbReference>
<dbReference type="GO" id="GO:0032543">
    <property type="term" value="P:mitochondrial translation"/>
    <property type="evidence" value="ECO:0007669"/>
    <property type="project" value="TreeGrafter"/>
</dbReference>
<dbReference type="InterPro" id="IPR012340">
    <property type="entry name" value="NA-bd_OB-fold"/>
</dbReference>
<dbReference type="AlphaFoldDB" id="A0A8E0RNT2"/>
<evidence type="ECO:0000313" key="1">
    <source>
        <dbReference type="EMBL" id="KAA0189071.1"/>
    </source>
</evidence>
<protein>
    <submittedName>
        <fullName evidence="1">28S ribosomal protein S17 mitochondrial</fullName>
    </submittedName>
</protein>
<dbReference type="OrthoDB" id="274752at2759"/>
<organism evidence="1 2">
    <name type="scientific">Fasciolopsis buskii</name>
    <dbReference type="NCBI Taxonomy" id="27845"/>
    <lineage>
        <taxon>Eukaryota</taxon>
        <taxon>Metazoa</taxon>
        <taxon>Spiralia</taxon>
        <taxon>Lophotrochozoa</taxon>
        <taxon>Platyhelminthes</taxon>
        <taxon>Trematoda</taxon>
        <taxon>Digenea</taxon>
        <taxon>Plagiorchiida</taxon>
        <taxon>Echinostomata</taxon>
        <taxon>Echinostomatoidea</taxon>
        <taxon>Fasciolidae</taxon>
        <taxon>Fasciolopsis</taxon>
    </lineage>
</organism>
<evidence type="ECO:0000313" key="2">
    <source>
        <dbReference type="Proteomes" id="UP000728185"/>
    </source>
</evidence>
<dbReference type="EMBL" id="LUCM01008029">
    <property type="protein sequence ID" value="KAA0189071.1"/>
    <property type="molecule type" value="Genomic_DNA"/>
</dbReference>
<keyword evidence="1" id="KW-0689">Ribosomal protein</keyword>
<reference evidence="1" key="1">
    <citation type="submission" date="2019-05" db="EMBL/GenBank/DDBJ databases">
        <title>Annotation for the trematode Fasciolopsis buski.</title>
        <authorList>
            <person name="Choi Y.-J."/>
        </authorList>
    </citation>
    <scope>NUCLEOTIDE SEQUENCE</scope>
    <source>
        <strain evidence="1">HT</strain>
        <tissue evidence="1">Whole worm</tissue>
    </source>
</reference>
<sequence>MVRYWRHRGKEILKRLEPHINKYFPYHKPEMNQVSSSSAMYSGARIRPPFDLALGQIIPFGQSLRSTHPNIVKVRIHKLCLNRFLLKYYYQSATYWAHDQNLSTNVGDMVLVEKTPEPIAFHTMYKVNKIVYPIGRICDPVTGLISHGPEFTVDQLTRLLQSNLSVACESDLDRTNHAEKK</sequence>
<gene>
    <name evidence="1" type="ORF">FBUS_11314</name>
</gene>
<proteinExistence type="predicted"/>
<keyword evidence="1" id="KW-0687">Ribonucleoprotein</keyword>
<dbReference type="PANTHER" id="PTHR24088:SF0">
    <property type="entry name" value="SMALL RIBOSOMAL SUBUNIT PROTEIN US17M"/>
    <property type="match status" value="1"/>
</dbReference>
<dbReference type="SUPFAM" id="SSF50249">
    <property type="entry name" value="Nucleic acid-binding proteins"/>
    <property type="match status" value="1"/>
</dbReference>
<keyword evidence="2" id="KW-1185">Reference proteome</keyword>